<gene>
    <name evidence="2" type="ORF">AK812_SmicGene48841</name>
</gene>
<reference evidence="2 3" key="1">
    <citation type="submission" date="2016-02" db="EMBL/GenBank/DDBJ databases">
        <title>Genome analysis of coral dinoflagellate symbionts highlights evolutionary adaptations to a symbiotic lifestyle.</title>
        <authorList>
            <person name="Aranda M."/>
            <person name="Li Y."/>
            <person name="Liew Y.J."/>
            <person name="Baumgarten S."/>
            <person name="Simakov O."/>
            <person name="Wilson M."/>
            <person name="Piel J."/>
            <person name="Ashoor H."/>
            <person name="Bougouffa S."/>
            <person name="Bajic V.B."/>
            <person name="Ryu T."/>
            <person name="Ravasi T."/>
            <person name="Bayer T."/>
            <person name="Micklem G."/>
            <person name="Kim H."/>
            <person name="Bhak J."/>
            <person name="Lajeunesse T.C."/>
            <person name="Voolstra C.R."/>
        </authorList>
    </citation>
    <scope>NUCLEOTIDE SEQUENCE [LARGE SCALE GENOMIC DNA]</scope>
    <source>
        <strain evidence="2 3">CCMP2467</strain>
    </source>
</reference>
<evidence type="ECO:0000313" key="2">
    <source>
        <dbReference type="EMBL" id="OLP37502.1"/>
    </source>
</evidence>
<organism evidence="2 3">
    <name type="scientific">Symbiodinium microadriaticum</name>
    <name type="common">Dinoflagellate</name>
    <name type="synonym">Zooxanthella microadriatica</name>
    <dbReference type="NCBI Taxonomy" id="2951"/>
    <lineage>
        <taxon>Eukaryota</taxon>
        <taxon>Sar</taxon>
        <taxon>Alveolata</taxon>
        <taxon>Dinophyceae</taxon>
        <taxon>Suessiales</taxon>
        <taxon>Symbiodiniaceae</taxon>
        <taxon>Symbiodinium</taxon>
    </lineage>
</organism>
<name>A0A1Q8ZJZ4_SYMMI</name>
<keyword evidence="3" id="KW-1185">Reference proteome</keyword>
<dbReference type="EMBL" id="LSRX01009032">
    <property type="protein sequence ID" value="OLP37502.1"/>
    <property type="molecule type" value="Genomic_DNA"/>
</dbReference>
<feature type="non-terminal residue" evidence="2">
    <location>
        <position position="36"/>
    </location>
</feature>
<dbReference type="AlphaFoldDB" id="A0A1Q8ZJZ4"/>
<feature type="region of interest" description="Disordered" evidence="1">
    <location>
        <begin position="1"/>
        <end position="36"/>
    </location>
</feature>
<sequence length="36" mass="3984">KSTPRPPSLPRHLAGSRGLPRPPRSRPKRPAKACWA</sequence>
<evidence type="ECO:0000313" key="3">
    <source>
        <dbReference type="Proteomes" id="UP000186817"/>
    </source>
</evidence>
<evidence type="ECO:0000256" key="1">
    <source>
        <dbReference type="SAM" id="MobiDB-lite"/>
    </source>
</evidence>
<protein>
    <submittedName>
        <fullName evidence="2">Uncharacterized protein</fullName>
    </submittedName>
</protein>
<feature type="compositionally biased region" description="Basic residues" evidence="1">
    <location>
        <begin position="23"/>
        <end position="36"/>
    </location>
</feature>
<proteinExistence type="predicted"/>
<feature type="non-terminal residue" evidence="2">
    <location>
        <position position="1"/>
    </location>
</feature>
<comment type="caution">
    <text evidence="2">The sequence shown here is derived from an EMBL/GenBank/DDBJ whole genome shotgun (WGS) entry which is preliminary data.</text>
</comment>
<accession>A0A1Q8ZJZ4</accession>
<dbReference type="Proteomes" id="UP000186817">
    <property type="component" value="Unassembled WGS sequence"/>
</dbReference>